<dbReference type="OrthoDB" id="9972253at2759"/>
<name>A0A9W3B5Z2_BIOGL</name>
<evidence type="ECO:0000313" key="1">
    <source>
        <dbReference type="Proteomes" id="UP001165740"/>
    </source>
</evidence>
<dbReference type="GeneID" id="106053787"/>
<sequence length="295" mass="34650">MATWPILPGYDEAVPELRRFRVNLDLQYLHSTDSAGVYPMQMDTSTLAQLQKKFRLSQKDFDDIKQNAKVMWTNIVPKPTTYNTYFSVGEITELTPIRPTSRNRRNNPHPPEIFLTNGLHKIEAYKDSVEGKQIEVKKLKYGKNHDSLLRKSYQDLNQFKEILPPYEAQAANSWVKLADECDQKRVLDVINDRERRHWENNKVKMCSKTASPSLYRWMRISGIKENDESLNVTKKHKANPTRTYENCHYVPRMLGELKKEEILSIDYGCCNSKLRRGEYSMHPEWPSTLTHHKIY</sequence>
<dbReference type="OMA" id="NRLHYIE"/>
<dbReference type="Proteomes" id="UP001165740">
    <property type="component" value="Chromosome 8"/>
</dbReference>
<evidence type="ECO:0000313" key="2">
    <source>
        <dbReference type="RefSeq" id="XP_055894929.1"/>
    </source>
</evidence>
<reference evidence="2" key="1">
    <citation type="submission" date="2025-08" db="UniProtKB">
        <authorList>
            <consortium name="RefSeq"/>
        </authorList>
    </citation>
    <scope>IDENTIFICATION</scope>
</reference>
<dbReference type="RefSeq" id="XP_055894929.1">
    <property type="nucleotide sequence ID" value="XM_056038954.1"/>
</dbReference>
<gene>
    <name evidence="2" type="primary">LOC106053787</name>
</gene>
<accession>A0A9W3B5Z2</accession>
<dbReference type="AlphaFoldDB" id="A0A9W3B5Z2"/>
<protein>
    <submittedName>
        <fullName evidence="2">Uncharacterized protein LOC106053787</fullName>
    </submittedName>
</protein>
<organism evidence="1 2">
    <name type="scientific">Biomphalaria glabrata</name>
    <name type="common">Bloodfluke planorb</name>
    <name type="synonym">Freshwater snail</name>
    <dbReference type="NCBI Taxonomy" id="6526"/>
    <lineage>
        <taxon>Eukaryota</taxon>
        <taxon>Metazoa</taxon>
        <taxon>Spiralia</taxon>
        <taxon>Lophotrochozoa</taxon>
        <taxon>Mollusca</taxon>
        <taxon>Gastropoda</taxon>
        <taxon>Heterobranchia</taxon>
        <taxon>Euthyneura</taxon>
        <taxon>Panpulmonata</taxon>
        <taxon>Hygrophila</taxon>
        <taxon>Lymnaeoidea</taxon>
        <taxon>Planorbidae</taxon>
        <taxon>Biomphalaria</taxon>
    </lineage>
</organism>
<proteinExistence type="predicted"/>
<keyword evidence="1" id="KW-1185">Reference proteome</keyword>